<reference evidence="1" key="1">
    <citation type="submission" date="2006-10" db="EMBL/GenBank/DDBJ databases">
        <authorList>
            <person name="Amadeo P."/>
            <person name="Zhao Q."/>
            <person name="Wortman J."/>
            <person name="Fraser-Liggett C."/>
            <person name="Carlton J."/>
        </authorList>
    </citation>
    <scope>NUCLEOTIDE SEQUENCE</scope>
    <source>
        <strain evidence="1">G3</strain>
    </source>
</reference>
<keyword evidence="2" id="KW-1185">Reference proteome</keyword>
<reference evidence="1" key="2">
    <citation type="journal article" date="2007" name="Science">
        <title>Draft genome sequence of the sexually transmitted pathogen Trichomonas vaginalis.</title>
        <authorList>
            <person name="Carlton J.M."/>
            <person name="Hirt R.P."/>
            <person name="Silva J.C."/>
            <person name="Delcher A.L."/>
            <person name="Schatz M."/>
            <person name="Zhao Q."/>
            <person name="Wortman J.R."/>
            <person name="Bidwell S.L."/>
            <person name="Alsmark U.C.M."/>
            <person name="Besteiro S."/>
            <person name="Sicheritz-Ponten T."/>
            <person name="Noel C.J."/>
            <person name="Dacks J.B."/>
            <person name="Foster P.G."/>
            <person name="Simillion C."/>
            <person name="Van de Peer Y."/>
            <person name="Miranda-Saavedra D."/>
            <person name="Barton G.J."/>
            <person name="Westrop G.D."/>
            <person name="Mueller S."/>
            <person name="Dessi D."/>
            <person name="Fiori P.L."/>
            <person name="Ren Q."/>
            <person name="Paulsen I."/>
            <person name="Zhang H."/>
            <person name="Bastida-Corcuera F.D."/>
            <person name="Simoes-Barbosa A."/>
            <person name="Brown M.T."/>
            <person name="Hayes R.D."/>
            <person name="Mukherjee M."/>
            <person name="Okumura C.Y."/>
            <person name="Schneider R."/>
            <person name="Smith A.J."/>
            <person name="Vanacova S."/>
            <person name="Villalvazo M."/>
            <person name="Haas B.J."/>
            <person name="Pertea M."/>
            <person name="Feldblyum T.V."/>
            <person name="Utterback T.R."/>
            <person name="Shu C.L."/>
            <person name="Osoegawa K."/>
            <person name="de Jong P.J."/>
            <person name="Hrdy I."/>
            <person name="Horvathova L."/>
            <person name="Zubacova Z."/>
            <person name="Dolezal P."/>
            <person name="Malik S.B."/>
            <person name="Logsdon J.M. Jr."/>
            <person name="Henze K."/>
            <person name="Gupta A."/>
            <person name="Wang C.C."/>
            <person name="Dunne R.L."/>
            <person name="Upcroft J.A."/>
            <person name="Upcroft P."/>
            <person name="White O."/>
            <person name="Salzberg S.L."/>
            <person name="Tang P."/>
            <person name="Chiu C.-H."/>
            <person name="Lee Y.-S."/>
            <person name="Embley T.M."/>
            <person name="Coombs G.H."/>
            <person name="Mottram J.C."/>
            <person name="Tachezy J."/>
            <person name="Fraser-Liggett C.M."/>
            <person name="Johnson P.J."/>
        </authorList>
    </citation>
    <scope>NUCLEOTIDE SEQUENCE [LARGE SCALE GENOMIC DNA]</scope>
    <source>
        <strain evidence="1">G3</strain>
    </source>
</reference>
<evidence type="ECO:0000313" key="1">
    <source>
        <dbReference type="EMBL" id="EAY01076.1"/>
    </source>
</evidence>
<organism evidence="1 2">
    <name type="scientific">Trichomonas vaginalis (strain ATCC PRA-98 / G3)</name>
    <dbReference type="NCBI Taxonomy" id="412133"/>
    <lineage>
        <taxon>Eukaryota</taxon>
        <taxon>Metamonada</taxon>
        <taxon>Parabasalia</taxon>
        <taxon>Trichomonadida</taxon>
        <taxon>Trichomonadidae</taxon>
        <taxon>Trichomonas</taxon>
    </lineage>
</organism>
<dbReference type="KEGG" id="tva:4758903"/>
<dbReference type="RefSeq" id="XP_001313944.1">
    <property type="nucleotide sequence ID" value="XM_001313939.1"/>
</dbReference>
<dbReference type="InParanoid" id="A2F1X8"/>
<dbReference type="EMBL" id="DS113579">
    <property type="protein sequence ID" value="EAY01076.1"/>
    <property type="molecule type" value="Genomic_DNA"/>
</dbReference>
<name>A2F1X8_TRIV3</name>
<sequence>MFDKKVVEDIYKEINNSDTHIEDNFQFTKQQFQKFFKDLDDETLDTILTVIDSVDKLKEIISSKDCANPLHQQVQYTNEVLEFLTSYRQSQQISKETTNNFVMPSWFQTSLNASFCNHDLIQKVDEKAKYIEQNKELLGIENVFNWNNKKFITFLNMCIRQFRYINPEQIIITGARIFDAQYARIANDVRNKFHNKKIKTVKP</sequence>
<evidence type="ECO:0000313" key="2">
    <source>
        <dbReference type="Proteomes" id="UP000001542"/>
    </source>
</evidence>
<dbReference type="Proteomes" id="UP000001542">
    <property type="component" value="Unassembled WGS sequence"/>
</dbReference>
<dbReference type="VEuPathDB" id="TrichDB:TVAG_484500"/>
<proteinExistence type="predicted"/>
<dbReference type="VEuPathDB" id="TrichDB:TVAGG3_0128670"/>
<accession>A2F1X8</accession>
<protein>
    <submittedName>
        <fullName evidence="1">Uncharacterized protein</fullName>
    </submittedName>
</protein>
<gene>
    <name evidence="1" type="ORF">TVAG_484500</name>
</gene>
<dbReference type="AlphaFoldDB" id="A2F1X8"/>